<organism evidence="1 2">
    <name type="scientific">Dermatophagoides pteronyssinus</name>
    <name type="common">European house dust mite</name>
    <dbReference type="NCBI Taxonomy" id="6956"/>
    <lineage>
        <taxon>Eukaryota</taxon>
        <taxon>Metazoa</taxon>
        <taxon>Ecdysozoa</taxon>
        <taxon>Arthropoda</taxon>
        <taxon>Chelicerata</taxon>
        <taxon>Arachnida</taxon>
        <taxon>Acari</taxon>
        <taxon>Acariformes</taxon>
        <taxon>Sarcoptiformes</taxon>
        <taxon>Astigmata</taxon>
        <taxon>Psoroptidia</taxon>
        <taxon>Analgoidea</taxon>
        <taxon>Pyroglyphidae</taxon>
        <taxon>Dermatophagoidinae</taxon>
        <taxon>Dermatophagoides</taxon>
    </lineage>
</organism>
<dbReference type="Proteomes" id="UP000887458">
    <property type="component" value="Unassembled WGS sequence"/>
</dbReference>
<name>A0ABQ8J5W1_DERPT</name>
<gene>
    <name evidence="1" type="ORF">DERP_008212</name>
</gene>
<protein>
    <submittedName>
        <fullName evidence="1">Uncharacterized protein</fullName>
    </submittedName>
</protein>
<evidence type="ECO:0000313" key="1">
    <source>
        <dbReference type="EMBL" id="KAH9417959.1"/>
    </source>
</evidence>
<comment type="caution">
    <text evidence="1">The sequence shown here is derived from an EMBL/GenBank/DDBJ whole genome shotgun (WGS) entry which is preliminary data.</text>
</comment>
<reference evidence="1 2" key="1">
    <citation type="journal article" date="2018" name="J. Allergy Clin. Immunol.">
        <title>High-quality assembly of Dermatophagoides pteronyssinus genome and transcriptome reveals a wide range of novel allergens.</title>
        <authorList>
            <person name="Liu X.Y."/>
            <person name="Yang K.Y."/>
            <person name="Wang M.Q."/>
            <person name="Kwok J.S."/>
            <person name="Zeng X."/>
            <person name="Yang Z."/>
            <person name="Xiao X.J."/>
            <person name="Lau C.P."/>
            <person name="Li Y."/>
            <person name="Huang Z.M."/>
            <person name="Ba J.G."/>
            <person name="Yim A.K."/>
            <person name="Ouyang C.Y."/>
            <person name="Ngai S.M."/>
            <person name="Chan T.F."/>
            <person name="Leung E.L."/>
            <person name="Liu L."/>
            <person name="Liu Z.G."/>
            <person name="Tsui S.K."/>
        </authorList>
    </citation>
    <scope>NUCLEOTIDE SEQUENCE [LARGE SCALE GENOMIC DNA]</scope>
    <source>
        <strain evidence="1">Derp</strain>
    </source>
</reference>
<evidence type="ECO:0000313" key="2">
    <source>
        <dbReference type="Proteomes" id="UP000887458"/>
    </source>
</evidence>
<proteinExistence type="predicted"/>
<dbReference type="EMBL" id="NJHN03000067">
    <property type="protein sequence ID" value="KAH9417959.1"/>
    <property type="molecule type" value="Genomic_DNA"/>
</dbReference>
<sequence length="79" mass="9572">MYDPIANITYCKSKKRTLKKTITVIKRFTTDKTLIVVFYDDKHLFENRKTKQHTKFYIQIFFRCSIAALKIDDNQHRIK</sequence>
<reference evidence="1 2" key="2">
    <citation type="journal article" date="2022" name="Mol. Biol. Evol.">
        <title>Comparative Genomics Reveals Insights into the Divergent Evolution of Astigmatic Mites and Household Pest Adaptations.</title>
        <authorList>
            <person name="Xiong Q."/>
            <person name="Wan A.T."/>
            <person name="Liu X."/>
            <person name="Fung C.S."/>
            <person name="Xiao X."/>
            <person name="Malainual N."/>
            <person name="Hou J."/>
            <person name="Wang L."/>
            <person name="Wang M."/>
            <person name="Yang K.Y."/>
            <person name="Cui Y."/>
            <person name="Leung E.L."/>
            <person name="Nong W."/>
            <person name="Shin S.K."/>
            <person name="Au S.W."/>
            <person name="Jeong K.Y."/>
            <person name="Chew F.T."/>
            <person name="Hui J.H."/>
            <person name="Leung T.F."/>
            <person name="Tungtrongchitr A."/>
            <person name="Zhong N."/>
            <person name="Liu Z."/>
            <person name="Tsui S.K."/>
        </authorList>
    </citation>
    <scope>NUCLEOTIDE SEQUENCE [LARGE SCALE GENOMIC DNA]</scope>
    <source>
        <strain evidence="1">Derp</strain>
    </source>
</reference>
<accession>A0ABQ8J5W1</accession>
<keyword evidence="2" id="KW-1185">Reference proteome</keyword>